<reference evidence="1" key="1">
    <citation type="submission" date="2021-04" db="EMBL/GenBank/DDBJ databases">
        <title>Phycicoccus avicenniae sp. nov., a novel endophytic actinomycetes isolated from branch of Avicennia mariana.</title>
        <authorList>
            <person name="Tuo L."/>
        </authorList>
    </citation>
    <scope>NUCLEOTIDE SEQUENCE</scope>
    <source>
        <strain evidence="1">BSK3Z-2</strain>
    </source>
</reference>
<name>A0A941D7Q7_9MICO</name>
<dbReference type="AlphaFoldDB" id="A0A941D7Q7"/>
<proteinExistence type="predicted"/>
<sequence length="103" mass="11018">MAAVNLGWLLWAAIDEAAVPNPSALPALPAGATVLERSVDCGSGGCWRELVLDTGDRPATDLTSELDLDEPRCRPSLPVPRRVCTDATAGPRDRLVVHARFAW</sequence>
<dbReference type="Proteomes" id="UP000677016">
    <property type="component" value="Unassembled WGS sequence"/>
</dbReference>
<organism evidence="1 2">
    <name type="scientific">Phycicoccus avicenniae</name>
    <dbReference type="NCBI Taxonomy" id="2828860"/>
    <lineage>
        <taxon>Bacteria</taxon>
        <taxon>Bacillati</taxon>
        <taxon>Actinomycetota</taxon>
        <taxon>Actinomycetes</taxon>
        <taxon>Micrococcales</taxon>
        <taxon>Intrasporangiaceae</taxon>
        <taxon>Phycicoccus</taxon>
    </lineage>
</organism>
<dbReference type="EMBL" id="JAGSNF010000010">
    <property type="protein sequence ID" value="MBR7743323.1"/>
    <property type="molecule type" value="Genomic_DNA"/>
</dbReference>
<evidence type="ECO:0000313" key="1">
    <source>
        <dbReference type="EMBL" id="MBR7743323.1"/>
    </source>
</evidence>
<dbReference type="RefSeq" id="WP_211602583.1">
    <property type="nucleotide sequence ID" value="NZ_JAGSNF010000010.1"/>
</dbReference>
<protein>
    <submittedName>
        <fullName evidence="1">Uncharacterized protein</fullName>
    </submittedName>
</protein>
<gene>
    <name evidence="1" type="ORF">KC207_08480</name>
</gene>
<evidence type="ECO:0000313" key="2">
    <source>
        <dbReference type="Proteomes" id="UP000677016"/>
    </source>
</evidence>
<keyword evidence="2" id="KW-1185">Reference proteome</keyword>
<accession>A0A941D7Q7</accession>
<comment type="caution">
    <text evidence="1">The sequence shown here is derived from an EMBL/GenBank/DDBJ whole genome shotgun (WGS) entry which is preliminary data.</text>
</comment>